<dbReference type="Pfam" id="PF10730">
    <property type="entry name" value="DUF2521"/>
    <property type="match status" value="1"/>
</dbReference>
<dbReference type="InterPro" id="IPR019667">
    <property type="entry name" value="Uncharacterised_YbaK"/>
</dbReference>
<reference evidence="1 2" key="1">
    <citation type="submission" date="2017-08" db="EMBL/GenBank/DDBJ databases">
        <authorList>
            <person name="de Groot N.N."/>
        </authorList>
    </citation>
    <scope>NUCLEOTIDE SEQUENCE [LARGE SCALE GENOMIC DNA]</scope>
    <source>
        <strain evidence="1 2">JC228</strain>
    </source>
</reference>
<evidence type="ECO:0000313" key="2">
    <source>
        <dbReference type="Proteomes" id="UP000219546"/>
    </source>
</evidence>
<dbReference type="Proteomes" id="UP000219546">
    <property type="component" value="Unassembled WGS sequence"/>
</dbReference>
<dbReference type="AlphaFoldDB" id="A0A285D8J1"/>
<sequence length="150" mass="18233">MTVIHSFMQKQREREISLERSLLRELSIEWLKKKTLECFIKGIESNRYIPIYQLEECCQDIAIEAYLLGGRYGKFGYFGETVEQVKRRCYEEEKFLIDTLFHYIEMEGFFENKSMIQESLYLQCEQFVHVFWMDGFLKSVKRYKLKLKCK</sequence>
<organism evidence="1 2">
    <name type="scientific">Bacillus oleivorans</name>
    <dbReference type="NCBI Taxonomy" id="1448271"/>
    <lineage>
        <taxon>Bacteria</taxon>
        <taxon>Bacillati</taxon>
        <taxon>Bacillota</taxon>
        <taxon>Bacilli</taxon>
        <taxon>Bacillales</taxon>
        <taxon>Bacillaceae</taxon>
        <taxon>Bacillus</taxon>
    </lineage>
</organism>
<proteinExistence type="predicted"/>
<dbReference type="OrthoDB" id="2915109at2"/>
<evidence type="ECO:0000313" key="1">
    <source>
        <dbReference type="EMBL" id="SNX75598.1"/>
    </source>
</evidence>
<name>A0A285D8J1_9BACI</name>
<dbReference type="EMBL" id="OAOP01000014">
    <property type="protein sequence ID" value="SNX75598.1"/>
    <property type="molecule type" value="Genomic_DNA"/>
</dbReference>
<gene>
    <name evidence="1" type="ORF">SAMN05877753_1148</name>
</gene>
<accession>A0A285D8J1</accession>
<protein>
    <submittedName>
        <fullName evidence="1">Uncharacterized protein DUF2521</fullName>
    </submittedName>
</protein>
<dbReference type="RefSeq" id="WP_097160664.1">
    <property type="nucleotide sequence ID" value="NZ_JBEPMQ010000018.1"/>
</dbReference>
<keyword evidence="2" id="KW-1185">Reference proteome</keyword>